<dbReference type="CDD" id="cd06225">
    <property type="entry name" value="HAMP"/>
    <property type="match status" value="1"/>
</dbReference>
<dbReference type="FunFam" id="1.10.287.950:FF:000001">
    <property type="entry name" value="Methyl-accepting chemotaxis sensory transducer"/>
    <property type="match status" value="1"/>
</dbReference>
<evidence type="ECO:0000259" key="7">
    <source>
        <dbReference type="PROSITE" id="PS50885"/>
    </source>
</evidence>
<comment type="similarity">
    <text evidence="3">Belongs to the methyl-accepting chemotaxis (MCP) protein family.</text>
</comment>
<dbReference type="SUPFAM" id="SSF58104">
    <property type="entry name" value="Methyl-accepting chemotaxis protein (MCP) signaling domain"/>
    <property type="match status" value="1"/>
</dbReference>
<dbReference type="PROSITE" id="PS50111">
    <property type="entry name" value="CHEMOTAXIS_TRANSDUC_2"/>
    <property type="match status" value="1"/>
</dbReference>
<organism evidence="8 9">
    <name type="scientific">Bosea lupini</name>
    <dbReference type="NCBI Taxonomy" id="1036779"/>
    <lineage>
        <taxon>Bacteria</taxon>
        <taxon>Pseudomonadati</taxon>
        <taxon>Pseudomonadota</taxon>
        <taxon>Alphaproteobacteria</taxon>
        <taxon>Hyphomicrobiales</taxon>
        <taxon>Boseaceae</taxon>
        <taxon>Bosea</taxon>
    </lineage>
</organism>
<keyword evidence="2" id="KW-0145">Chemotaxis</keyword>
<dbReference type="Gene3D" id="1.10.287.950">
    <property type="entry name" value="Methyl-accepting chemotaxis protein"/>
    <property type="match status" value="1"/>
</dbReference>
<keyword evidence="9" id="KW-1185">Reference proteome</keyword>
<dbReference type="GO" id="GO:0007165">
    <property type="term" value="P:signal transduction"/>
    <property type="evidence" value="ECO:0007669"/>
    <property type="project" value="UniProtKB-KW"/>
</dbReference>
<dbReference type="InterPro" id="IPR004089">
    <property type="entry name" value="MCPsignal_dom"/>
</dbReference>
<keyword evidence="4" id="KW-0807">Transducer</keyword>
<evidence type="ECO:0000256" key="4">
    <source>
        <dbReference type="PROSITE-ProRule" id="PRU00284"/>
    </source>
</evidence>
<evidence type="ECO:0000259" key="6">
    <source>
        <dbReference type="PROSITE" id="PS50111"/>
    </source>
</evidence>
<dbReference type="PANTHER" id="PTHR43531">
    <property type="entry name" value="PROTEIN ICFG"/>
    <property type="match status" value="1"/>
</dbReference>
<dbReference type="InterPro" id="IPR003660">
    <property type="entry name" value="HAMP_dom"/>
</dbReference>
<feature type="domain" description="HAMP" evidence="7">
    <location>
        <begin position="216"/>
        <end position="269"/>
    </location>
</feature>
<evidence type="ECO:0000256" key="5">
    <source>
        <dbReference type="SAM" id="Phobius"/>
    </source>
</evidence>
<feature type="domain" description="HAMP" evidence="7">
    <location>
        <begin position="304"/>
        <end position="356"/>
    </location>
</feature>
<evidence type="ECO:0000256" key="2">
    <source>
        <dbReference type="ARBA" id="ARBA00022500"/>
    </source>
</evidence>
<dbReference type="PROSITE" id="PS50885">
    <property type="entry name" value="HAMP"/>
    <property type="match status" value="2"/>
</dbReference>
<dbReference type="Gene3D" id="1.10.8.500">
    <property type="entry name" value="HAMP domain in histidine kinase"/>
    <property type="match status" value="1"/>
</dbReference>
<dbReference type="EMBL" id="FOAN01000002">
    <property type="protein sequence ID" value="SEL03436.1"/>
    <property type="molecule type" value="Genomic_DNA"/>
</dbReference>
<dbReference type="OrthoDB" id="8456673at2"/>
<feature type="transmembrane region" description="Helical" evidence="5">
    <location>
        <begin position="21"/>
        <end position="37"/>
    </location>
</feature>
<feature type="transmembrane region" description="Helical" evidence="5">
    <location>
        <begin position="193"/>
        <end position="219"/>
    </location>
</feature>
<dbReference type="SMART" id="SM00283">
    <property type="entry name" value="MA"/>
    <property type="match status" value="1"/>
</dbReference>
<reference evidence="9" key="1">
    <citation type="submission" date="2016-10" db="EMBL/GenBank/DDBJ databases">
        <authorList>
            <person name="Varghese N."/>
            <person name="Submissions S."/>
        </authorList>
    </citation>
    <scope>NUCLEOTIDE SEQUENCE [LARGE SCALE GENOMIC DNA]</scope>
    <source>
        <strain evidence="9">LMG 26383,CCUG 61248,R- 45681</strain>
    </source>
</reference>
<dbReference type="Pfam" id="PF00672">
    <property type="entry name" value="HAMP"/>
    <property type="match status" value="1"/>
</dbReference>
<dbReference type="SMART" id="SM00304">
    <property type="entry name" value="HAMP"/>
    <property type="match status" value="3"/>
</dbReference>
<dbReference type="PANTHER" id="PTHR43531:SF11">
    <property type="entry name" value="METHYL-ACCEPTING CHEMOTAXIS PROTEIN 3"/>
    <property type="match status" value="1"/>
</dbReference>
<dbReference type="CDD" id="cd11386">
    <property type="entry name" value="MCP_signal"/>
    <property type="match status" value="1"/>
</dbReference>
<dbReference type="AlphaFoldDB" id="A0A1H7LWT8"/>
<name>A0A1H7LWT8_9HYPH</name>
<evidence type="ECO:0000313" key="8">
    <source>
        <dbReference type="EMBL" id="SEL03436.1"/>
    </source>
</evidence>
<sequence>MRRFRFRLHDLRIRTKIAIPMVVMGAIGIGSAVYGAFEFGKIEKTYGDLVSQRAAAILDSARAASGMTEIVGNLYQAIAYPEFMKQNTTSIEKVKTAYAASLQALVEAKISFPQRAESFDELSRRLQATKSDIDQIIAQAARDEDLPALSIMSQLDRTVSEIAGAAAKVNDEIRKDTEATSDLLAADARRVTMVAIGLSIAGVLLGLIGGALLTSAAITRPLERLKLRMGQIANGDYAAEVEGQDRKDEVGEMARAVQVFRENGLAVQRLESETEASRTAVERQRLAAEAERGNAAAVQQRLAAEQAVVVNALAEGLTRLSQGDLSARVEDEVAADYAALKQDFNSAVGHLAQTIATIQATSVDVGNAAREINSGADDLSKRTEEQASSLEQTAATTEQLAASVKASAQASRQAAQLANEATEVATNGGAVAGQAVDAMARIEQTSRKISDITSVIDEIAFQTNLLALNAAVEAARAGDAGKGFAVVASEVRTLAQRSADAAKDIKGLIGESGVEVEQGVGLVRAAGEALSRIVEASRKVAATVSDISAAAAEQANGIDEMSQTVAHMDEMTQANAALAEQSAASAGSLSGQIRRLNELVASFRTGGHGDALAGGPAEFAQAYDRDERLRA</sequence>
<dbReference type="GO" id="GO:0005886">
    <property type="term" value="C:plasma membrane"/>
    <property type="evidence" value="ECO:0007669"/>
    <property type="project" value="TreeGrafter"/>
</dbReference>
<dbReference type="SUPFAM" id="SSF158472">
    <property type="entry name" value="HAMP domain-like"/>
    <property type="match status" value="1"/>
</dbReference>
<feature type="domain" description="Methyl-accepting transducer" evidence="6">
    <location>
        <begin position="361"/>
        <end position="590"/>
    </location>
</feature>
<proteinExistence type="inferred from homology"/>
<evidence type="ECO:0000313" key="9">
    <source>
        <dbReference type="Proteomes" id="UP000199664"/>
    </source>
</evidence>
<keyword evidence="5" id="KW-0472">Membrane</keyword>
<evidence type="ECO:0000256" key="1">
    <source>
        <dbReference type="ARBA" id="ARBA00004370"/>
    </source>
</evidence>
<protein>
    <submittedName>
        <fullName evidence="8">Methyl-accepting chemotaxis protein</fullName>
    </submittedName>
</protein>
<comment type="subcellular location">
    <subcellularLocation>
        <location evidence="1">Membrane</location>
    </subcellularLocation>
</comment>
<dbReference type="Proteomes" id="UP000199664">
    <property type="component" value="Unassembled WGS sequence"/>
</dbReference>
<accession>A0A1H7LWT8</accession>
<evidence type="ECO:0000256" key="3">
    <source>
        <dbReference type="ARBA" id="ARBA00029447"/>
    </source>
</evidence>
<keyword evidence="5" id="KW-1133">Transmembrane helix</keyword>
<dbReference type="GO" id="GO:0004888">
    <property type="term" value="F:transmembrane signaling receptor activity"/>
    <property type="evidence" value="ECO:0007669"/>
    <property type="project" value="TreeGrafter"/>
</dbReference>
<dbReference type="Pfam" id="PF00015">
    <property type="entry name" value="MCPsignal"/>
    <property type="match status" value="1"/>
</dbReference>
<dbReference type="InterPro" id="IPR051310">
    <property type="entry name" value="MCP_chemotaxis"/>
</dbReference>
<keyword evidence="5" id="KW-0812">Transmembrane</keyword>
<gene>
    <name evidence="8" type="ORF">SAMN04515666_102655</name>
</gene>
<dbReference type="STRING" id="1036779.SAMN04515666_102655"/>
<dbReference type="GO" id="GO:0006935">
    <property type="term" value="P:chemotaxis"/>
    <property type="evidence" value="ECO:0007669"/>
    <property type="project" value="UniProtKB-KW"/>
</dbReference>